<dbReference type="Gene3D" id="1.20.120.10">
    <property type="entry name" value="Cytochrome c/b562"/>
    <property type="match status" value="1"/>
</dbReference>
<dbReference type="GO" id="GO:0005506">
    <property type="term" value="F:iron ion binding"/>
    <property type="evidence" value="ECO:0007669"/>
    <property type="project" value="InterPro"/>
</dbReference>
<evidence type="ECO:0000256" key="6">
    <source>
        <dbReference type="PIRSR" id="PIRSR000027-1"/>
    </source>
</evidence>
<comment type="PTM">
    <text evidence="7">Binds 1 heme group per subunit.</text>
</comment>
<protein>
    <submittedName>
        <fullName evidence="9">Cytochrome c556</fullName>
    </submittedName>
</protein>
<accession>V4I014</accession>
<dbReference type="GO" id="GO:0022900">
    <property type="term" value="P:electron transport chain"/>
    <property type="evidence" value="ECO:0007669"/>
    <property type="project" value="InterPro"/>
</dbReference>
<feature type="binding site" description="axial binding residue" evidence="6">
    <location>
        <position position="144"/>
    </location>
    <ligand>
        <name>heme c</name>
        <dbReference type="ChEBI" id="CHEBI:61717"/>
    </ligand>
    <ligandPart>
        <name>Fe</name>
        <dbReference type="ChEBI" id="CHEBI:18248"/>
    </ligandPart>
</feature>
<dbReference type="EMBL" id="AUSV01000035">
    <property type="protein sequence ID" value="ESP93569.1"/>
    <property type="molecule type" value="Genomic_DNA"/>
</dbReference>
<keyword evidence="1" id="KW-0813">Transport</keyword>
<evidence type="ECO:0000256" key="2">
    <source>
        <dbReference type="ARBA" id="ARBA00022617"/>
    </source>
</evidence>
<evidence type="ECO:0000313" key="9">
    <source>
        <dbReference type="EMBL" id="ESP93569.1"/>
    </source>
</evidence>
<dbReference type="GO" id="GO:0042597">
    <property type="term" value="C:periplasmic space"/>
    <property type="evidence" value="ECO:0007669"/>
    <property type="project" value="InterPro"/>
</dbReference>
<keyword evidence="5 6" id="KW-0408">Iron</keyword>
<comment type="caution">
    <text evidence="9">The sequence shown here is derived from an EMBL/GenBank/DDBJ whole genome shotgun (WGS) entry which is preliminary data.</text>
</comment>
<keyword evidence="3 6" id="KW-0479">Metal-binding</keyword>
<keyword evidence="4" id="KW-0249">Electron transport</keyword>
<organism evidence="9 10">
    <name type="scientific">Pseudoalteromonas luteoviolacea (strain 2ta16)</name>
    <dbReference type="NCBI Taxonomy" id="1353533"/>
    <lineage>
        <taxon>Bacteria</taxon>
        <taxon>Pseudomonadati</taxon>
        <taxon>Pseudomonadota</taxon>
        <taxon>Gammaproteobacteria</taxon>
        <taxon>Alteromonadales</taxon>
        <taxon>Pseudoalteromonadaceae</taxon>
        <taxon>Pseudoalteromonas</taxon>
    </lineage>
</organism>
<dbReference type="Pfam" id="PF01322">
    <property type="entry name" value="Cytochrom_C_2"/>
    <property type="match status" value="1"/>
</dbReference>
<dbReference type="PIRSF" id="PIRSF000027">
    <property type="entry name" value="Cytc_c_prime"/>
    <property type="match status" value="1"/>
</dbReference>
<dbReference type="GO" id="GO:0009055">
    <property type="term" value="F:electron transfer activity"/>
    <property type="evidence" value="ECO:0007669"/>
    <property type="project" value="InterPro"/>
</dbReference>
<evidence type="ECO:0000256" key="5">
    <source>
        <dbReference type="ARBA" id="ARBA00023004"/>
    </source>
</evidence>
<feature type="chain" id="PRO_5004718199" evidence="8">
    <location>
        <begin position="21"/>
        <end position="149"/>
    </location>
</feature>
<evidence type="ECO:0000256" key="4">
    <source>
        <dbReference type="ARBA" id="ARBA00022982"/>
    </source>
</evidence>
<dbReference type="GO" id="GO:0020037">
    <property type="term" value="F:heme binding"/>
    <property type="evidence" value="ECO:0007669"/>
    <property type="project" value="InterPro"/>
</dbReference>
<feature type="signal peptide" evidence="8">
    <location>
        <begin position="1"/>
        <end position="20"/>
    </location>
</feature>
<evidence type="ECO:0000256" key="8">
    <source>
        <dbReference type="SAM" id="SignalP"/>
    </source>
</evidence>
<feature type="binding site" description="covalent" evidence="7">
    <location>
        <position position="143"/>
    </location>
    <ligand>
        <name>heme c</name>
        <dbReference type="ChEBI" id="CHEBI:61717"/>
    </ligand>
</feature>
<evidence type="ECO:0000313" key="10">
    <source>
        <dbReference type="Proteomes" id="UP000017820"/>
    </source>
</evidence>
<dbReference type="PATRIC" id="fig|1353533.3.peg.2107"/>
<dbReference type="SUPFAM" id="SSF47175">
    <property type="entry name" value="Cytochromes"/>
    <property type="match status" value="1"/>
</dbReference>
<proteinExistence type="predicted"/>
<keyword evidence="8" id="KW-0732">Signal</keyword>
<dbReference type="InterPro" id="IPR002321">
    <property type="entry name" value="Cyt_c_II"/>
</dbReference>
<dbReference type="InterPro" id="IPR010980">
    <property type="entry name" value="Cyt_c/b562"/>
</dbReference>
<feature type="binding site" description="covalent" evidence="7">
    <location>
        <position position="140"/>
    </location>
    <ligand>
        <name>heme c</name>
        <dbReference type="ChEBI" id="CHEBI:61717"/>
    </ligand>
</feature>
<evidence type="ECO:0000256" key="1">
    <source>
        <dbReference type="ARBA" id="ARBA00022448"/>
    </source>
</evidence>
<dbReference type="RefSeq" id="WP_023399028.1">
    <property type="nucleotide sequence ID" value="NZ_AUSV01000035.1"/>
</dbReference>
<keyword evidence="2 7" id="KW-0349">Heme</keyword>
<reference evidence="9 10" key="1">
    <citation type="submission" date="2013-07" db="EMBL/GenBank/DDBJ databases">
        <title>Draft genome sequence of Pseudoalteromonas luteoviolacea 2ta16.</title>
        <authorList>
            <person name="Allen E.E."/>
            <person name="Azam F."/>
            <person name="Podell S."/>
        </authorList>
    </citation>
    <scope>NUCLEOTIDE SEQUENCE [LARGE SCALE GENOMIC DNA]</scope>
    <source>
        <strain evidence="9 10">2ta16</strain>
    </source>
</reference>
<dbReference type="InterPro" id="IPR012127">
    <property type="entry name" value="Cyt_c_prime"/>
</dbReference>
<name>V4I014_PSEL2</name>
<evidence type="ECO:0000256" key="3">
    <source>
        <dbReference type="ARBA" id="ARBA00022723"/>
    </source>
</evidence>
<dbReference type="AlphaFoldDB" id="V4I014"/>
<evidence type="ECO:0000256" key="7">
    <source>
        <dbReference type="PIRSR" id="PIRSR000027-2"/>
    </source>
</evidence>
<sequence length="149" mass="16611">MKKLLTLVTLLAGFSMQSQASTLFKEKEDAIEYRKAAFQLIRYQIGDMGDMLKGKVPFDAERFKQRAHNAAQLSNMPWEAFITGTDKGDTSALPEIWSDRATFDKKAADFAKYAQALATASESGDKKVIAKAFGKWAQGCKDCHKSFKD</sequence>
<dbReference type="PROSITE" id="PS51009">
    <property type="entry name" value="CYTCII"/>
    <property type="match status" value="1"/>
</dbReference>
<gene>
    <name evidence="9" type="ORF">PL2TA16_03150</name>
</gene>
<dbReference type="Proteomes" id="UP000017820">
    <property type="component" value="Unassembled WGS sequence"/>
</dbReference>